<reference evidence="1 2" key="1">
    <citation type="submission" date="2013-12" db="EMBL/GenBank/DDBJ databases">
        <authorList>
            <person name="Zelazny A."/>
            <person name="Olivier K."/>
            <person name="Holland S."/>
            <person name="Lenaerts A."/>
            <person name="Ordway D."/>
            <person name="DeGroote M.A."/>
            <person name="Parker T."/>
            <person name="Sizemore C."/>
            <person name="Tallon L.J."/>
            <person name="Sadzewicz L.K."/>
            <person name="Sengamalay N."/>
            <person name="Fraser C.M."/>
            <person name="Hine E."/>
            <person name="Shefchek K.A."/>
            <person name="Das S.P."/>
            <person name="Tettelin H."/>
        </authorList>
    </citation>
    <scope>NUCLEOTIDE SEQUENCE [LARGE SCALE GENOMIC DNA]</scope>
    <source>
        <strain evidence="1 2">1513</strain>
    </source>
</reference>
<gene>
    <name evidence="1" type="ORF">I540_5710</name>
</gene>
<evidence type="ECO:0008006" key="3">
    <source>
        <dbReference type="Google" id="ProtNLM"/>
    </source>
</evidence>
<dbReference type="InterPro" id="IPR036388">
    <property type="entry name" value="WH-like_DNA-bd_sf"/>
</dbReference>
<proteinExistence type="predicted"/>
<dbReference type="SUPFAM" id="SSF46785">
    <property type="entry name" value="Winged helix' DNA-binding domain"/>
    <property type="match status" value="1"/>
</dbReference>
<dbReference type="AlphaFoldDB" id="X8DK06"/>
<name>X8DK06_9MYCO</name>
<comment type="caution">
    <text evidence="1">The sequence shown here is derived from an EMBL/GenBank/DDBJ whole genome shotgun (WGS) entry which is preliminary data.</text>
</comment>
<dbReference type="InterPro" id="IPR036390">
    <property type="entry name" value="WH_DNA-bd_sf"/>
</dbReference>
<evidence type="ECO:0000313" key="1">
    <source>
        <dbReference type="EMBL" id="EUA67770.1"/>
    </source>
</evidence>
<accession>X8DK06</accession>
<sequence length="105" mass="11548">MSDELTPVRRMSREAFRQDYRLEVMLAIGRSADGLECLSDLATTVGTSTSNLQGPIRSLVALGLLTPMPRSDSKRRYLLRNPSAAWQWAEELAALANAVDAPTDL</sequence>
<organism evidence="1 2">
    <name type="scientific">Mycobacteroides abscessus subsp. bolletii 1513</name>
    <dbReference type="NCBI Taxonomy" id="1299321"/>
    <lineage>
        <taxon>Bacteria</taxon>
        <taxon>Bacillati</taxon>
        <taxon>Actinomycetota</taxon>
        <taxon>Actinomycetes</taxon>
        <taxon>Mycobacteriales</taxon>
        <taxon>Mycobacteriaceae</taxon>
        <taxon>Mycobacteroides</taxon>
        <taxon>Mycobacteroides abscessus</taxon>
    </lineage>
</organism>
<protein>
    <recommendedName>
        <fullName evidence="3">Transcriptional regulator</fullName>
    </recommendedName>
</protein>
<dbReference type="EMBL" id="JAOJ01000003">
    <property type="protein sequence ID" value="EUA67770.1"/>
    <property type="molecule type" value="Genomic_DNA"/>
</dbReference>
<dbReference type="Gene3D" id="1.10.10.10">
    <property type="entry name" value="Winged helix-like DNA-binding domain superfamily/Winged helix DNA-binding domain"/>
    <property type="match status" value="1"/>
</dbReference>
<dbReference type="Proteomes" id="UP000023351">
    <property type="component" value="Unassembled WGS sequence"/>
</dbReference>
<evidence type="ECO:0000313" key="2">
    <source>
        <dbReference type="Proteomes" id="UP000023351"/>
    </source>
</evidence>